<dbReference type="HOGENOM" id="CLU_1194872_0_0_1"/>
<accession>J8ZP74</accession>
<dbReference type="InParanoid" id="J8ZP74"/>
<evidence type="ECO:0000313" key="2">
    <source>
        <dbReference type="Proteomes" id="UP000003163"/>
    </source>
</evidence>
<reference evidence="2" key="2">
    <citation type="submission" date="2015-07" db="EMBL/GenBank/DDBJ databases">
        <title>Contrasting host-pathogen interactions and genome evolution in two generalist and specialist microsporidian pathogens of mosquitoes.</title>
        <authorList>
            <consortium name="The Broad Institute Genomics Platform"/>
            <consortium name="The Broad Institute Genome Sequencing Center for Infectious Disease"/>
            <person name="Cuomo C.A."/>
            <person name="Sanscrainte N.D."/>
            <person name="Goldberg J.M."/>
            <person name="Heiman D."/>
            <person name="Young S."/>
            <person name="Zeng Q."/>
            <person name="Becnel J.J."/>
            <person name="Birren B.W."/>
        </authorList>
    </citation>
    <scope>NUCLEOTIDE SEQUENCE [LARGE SCALE GENOMIC DNA]</scope>
    <source>
        <strain evidence="2">USNM 41457</strain>
    </source>
</reference>
<reference evidence="1 2" key="1">
    <citation type="submission" date="2011-08" db="EMBL/GenBank/DDBJ databases">
        <authorList>
            <person name="Liu Z.J."/>
            <person name="Shi F.L."/>
            <person name="Lu J.Q."/>
            <person name="Li M."/>
            <person name="Wang Z.L."/>
        </authorList>
    </citation>
    <scope>NUCLEOTIDE SEQUENCE [LARGE SCALE GENOMIC DNA]</scope>
    <source>
        <strain evidence="1 2">USNM 41457</strain>
    </source>
</reference>
<evidence type="ECO:0000313" key="1">
    <source>
        <dbReference type="EMBL" id="EJW01513.1"/>
    </source>
</evidence>
<dbReference type="AlphaFoldDB" id="J8ZP74"/>
<name>J8ZP74_EDHAE</name>
<keyword evidence="2" id="KW-1185">Reference proteome</keyword>
<dbReference type="Proteomes" id="UP000003163">
    <property type="component" value="Unassembled WGS sequence"/>
</dbReference>
<dbReference type="VEuPathDB" id="MicrosporidiaDB:EDEG_03906"/>
<protein>
    <submittedName>
        <fullName evidence="1">Uncharacterized protein</fullName>
    </submittedName>
</protein>
<comment type="caution">
    <text evidence="1">The sequence shown here is derived from an EMBL/GenBank/DDBJ whole genome shotgun (WGS) entry which is preliminary data.</text>
</comment>
<proteinExistence type="predicted"/>
<dbReference type="EMBL" id="AFBI03000144">
    <property type="protein sequence ID" value="EJW01513.1"/>
    <property type="molecule type" value="Genomic_DNA"/>
</dbReference>
<organism evidence="1 2">
    <name type="scientific">Edhazardia aedis (strain USNM 41457)</name>
    <name type="common">Microsporidian parasite</name>
    <dbReference type="NCBI Taxonomy" id="1003232"/>
    <lineage>
        <taxon>Eukaryota</taxon>
        <taxon>Fungi</taxon>
        <taxon>Fungi incertae sedis</taxon>
        <taxon>Microsporidia</taxon>
        <taxon>Edhazardia</taxon>
    </lineage>
</organism>
<sequence>MLILILNFIFSAQTNPSLKNQFFIDESLKQKDIKKASLKDQVDNILENLSEIHDAIKYYRSEMRKTEFETSDQSPLNELSVHRDILLDLNHHYNNLEQKSHQIFDEAKKVDLKIKEIQEYILKNRSQKIINSKNLEENPNFIISEERELLDLLDEENQKLLKCPELWENYIEGLFEMIKDTKKLIQRDIKNLDIKLRELNKYIYKNHRRENKMLEKKIDKLNKEIDLIPRDN</sequence>
<gene>
    <name evidence="1" type="ORF">EDEG_03906</name>
</gene>